<dbReference type="EMBL" id="JAEKJW010000001">
    <property type="protein sequence ID" value="MBN8195028.1"/>
    <property type="molecule type" value="Genomic_DNA"/>
</dbReference>
<feature type="domain" description="Amidohydrolase-related" evidence="1">
    <location>
        <begin position="12"/>
        <end position="273"/>
    </location>
</feature>
<protein>
    <submittedName>
        <fullName evidence="2">Amidohydrolase family protein</fullName>
    </submittedName>
</protein>
<comment type="caution">
    <text evidence="2">The sequence shown here is derived from an EMBL/GenBank/DDBJ whole genome shotgun (WGS) entry which is preliminary data.</text>
</comment>
<evidence type="ECO:0000259" key="1">
    <source>
        <dbReference type="Pfam" id="PF04909"/>
    </source>
</evidence>
<accession>A0A8I1M4D3</accession>
<evidence type="ECO:0000313" key="3">
    <source>
        <dbReference type="Proteomes" id="UP000664405"/>
    </source>
</evidence>
<dbReference type="PANTHER" id="PTHR35563">
    <property type="entry name" value="BARREL METAL-DEPENDENT HYDROLASE, PUTATIVE (AFU_ORTHOLOGUE AFUA_1G16240)-RELATED"/>
    <property type="match status" value="1"/>
</dbReference>
<organism evidence="2 3">
    <name type="scientific">Thalassospira povalilytica</name>
    <dbReference type="NCBI Taxonomy" id="732237"/>
    <lineage>
        <taxon>Bacteria</taxon>
        <taxon>Pseudomonadati</taxon>
        <taxon>Pseudomonadota</taxon>
        <taxon>Alphaproteobacteria</taxon>
        <taxon>Rhodospirillales</taxon>
        <taxon>Thalassospiraceae</taxon>
        <taxon>Thalassospira</taxon>
    </lineage>
</organism>
<dbReference type="GO" id="GO:0016787">
    <property type="term" value="F:hydrolase activity"/>
    <property type="evidence" value="ECO:0007669"/>
    <property type="project" value="UniProtKB-KW"/>
</dbReference>
<dbReference type="AlphaFoldDB" id="A0A8I1M4D3"/>
<dbReference type="Proteomes" id="UP000664405">
    <property type="component" value="Unassembled WGS sequence"/>
</dbReference>
<reference evidence="2" key="1">
    <citation type="submission" date="2020-12" db="EMBL/GenBank/DDBJ databases">
        <title>Oil enriched cultivation method for isolating marine PHA-producing bacteria.</title>
        <authorList>
            <person name="Zheng W."/>
            <person name="Yu S."/>
            <person name="Huang Y."/>
        </authorList>
    </citation>
    <scope>NUCLEOTIDE SEQUENCE</scope>
    <source>
        <strain evidence="2">SY-2-3</strain>
    </source>
</reference>
<dbReference type="InterPro" id="IPR052358">
    <property type="entry name" value="Aro_Compnd_Degr_Hydrolases"/>
</dbReference>
<dbReference type="InterPro" id="IPR032466">
    <property type="entry name" value="Metal_Hydrolase"/>
</dbReference>
<dbReference type="InterPro" id="IPR006680">
    <property type="entry name" value="Amidohydro-rel"/>
</dbReference>
<dbReference type="RefSeq" id="WP_206926348.1">
    <property type="nucleotide sequence ID" value="NZ_JAEKJW010000001.1"/>
</dbReference>
<dbReference type="PANTHER" id="PTHR35563:SF2">
    <property type="entry name" value="BARREL METAL-DEPENDENT HYDROLASE, PUTATIVE (AFU_ORTHOLOGUE AFUA_1G16240)-RELATED"/>
    <property type="match status" value="1"/>
</dbReference>
<sequence>MTRDLVVPLGACDTHVHVYRKGAKTIPNAIAAPEEDDVARYRAMRDDLGLTRAVIVQPTAYGTDNSVTADGIRALGRRETRGVAVVDDKVSDTTLQSLTDAGFCGARFQMLAGGIIPWDQLDRIAERVHGFDWHVQLQLDGHNLPDRESQILSWPGQIVIDHIGKFLDPVGPDHPAFRCLLRLVDTGRVWVKLSAPYEVSRVGEPGYNDVSALACALVAHAPDRMLWASNWPHIMTTPRPDDRKMLQLLKKWAPDAALQRRILCENPQKVYGFEPVVADAAPA</sequence>
<proteinExistence type="predicted"/>
<evidence type="ECO:0000313" key="2">
    <source>
        <dbReference type="EMBL" id="MBN8195028.1"/>
    </source>
</evidence>
<gene>
    <name evidence="2" type="ORF">JF547_00735</name>
</gene>
<name>A0A8I1M4D3_9PROT</name>
<dbReference type="Pfam" id="PF04909">
    <property type="entry name" value="Amidohydro_2"/>
    <property type="match status" value="1"/>
</dbReference>
<keyword evidence="2" id="KW-0378">Hydrolase</keyword>
<dbReference type="Gene3D" id="3.20.20.140">
    <property type="entry name" value="Metal-dependent hydrolases"/>
    <property type="match status" value="1"/>
</dbReference>
<dbReference type="SUPFAM" id="SSF51556">
    <property type="entry name" value="Metallo-dependent hydrolases"/>
    <property type="match status" value="1"/>
</dbReference>